<proteinExistence type="predicted"/>
<dbReference type="CDD" id="cd16453">
    <property type="entry name" value="RING-Ubox"/>
    <property type="match status" value="1"/>
</dbReference>
<dbReference type="PANTHER" id="PTHR22849">
    <property type="entry name" value="WDSAM1 PROTEIN"/>
    <property type="match status" value="1"/>
</dbReference>
<dbReference type="Proteomes" id="UP000023152">
    <property type="component" value="Unassembled WGS sequence"/>
</dbReference>
<keyword evidence="3" id="KW-1185">Reference proteome</keyword>
<gene>
    <name evidence="2" type="ORF">RFI_01476</name>
</gene>
<dbReference type="AlphaFoldDB" id="X6PD29"/>
<evidence type="ECO:0000313" key="3">
    <source>
        <dbReference type="Proteomes" id="UP000023152"/>
    </source>
</evidence>
<dbReference type="PANTHER" id="PTHR22849:SF128">
    <property type="entry name" value="U-BOX DOMAIN-CONTAINING PROTEIN"/>
    <property type="match status" value="1"/>
</dbReference>
<dbReference type="EMBL" id="ASPP01001497">
    <property type="protein sequence ID" value="ETO35587.1"/>
    <property type="molecule type" value="Genomic_DNA"/>
</dbReference>
<feature type="domain" description="U-box" evidence="1">
    <location>
        <begin position="80"/>
        <end position="111"/>
    </location>
</feature>
<dbReference type="OrthoDB" id="10064100at2759"/>
<dbReference type="InterPro" id="IPR045185">
    <property type="entry name" value="PUB22/23/24-like"/>
</dbReference>
<organism evidence="2 3">
    <name type="scientific">Reticulomyxa filosa</name>
    <dbReference type="NCBI Taxonomy" id="46433"/>
    <lineage>
        <taxon>Eukaryota</taxon>
        <taxon>Sar</taxon>
        <taxon>Rhizaria</taxon>
        <taxon>Retaria</taxon>
        <taxon>Foraminifera</taxon>
        <taxon>Monothalamids</taxon>
        <taxon>Reticulomyxidae</taxon>
        <taxon>Reticulomyxa</taxon>
    </lineage>
</organism>
<feature type="non-terminal residue" evidence="2">
    <location>
        <position position="1"/>
    </location>
</feature>
<dbReference type="Pfam" id="PF04564">
    <property type="entry name" value="U-box"/>
    <property type="match status" value="1"/>
</dbReference>
<dbReference type="PROSITE" id="PS51698">
    <property type="entry name" value="U_BOX"/>
    <property type="match status" value="1"/>
</dbReference>
<dbReference type="GO" id="GO:0061630">
    <property type="term" value="F:ubiquitin protein ligase activity"/>
    <property type="evidence" value="ECO:0007669"/>
    <property type="project" value="InterPro"/>
</dbReference>
<dbReference type="GO" id="GO:0016567">
    <property type="term" value="P:protein ubiquitination"/>
    <property type="evidence" value="ECO:0007669"/>
    <property type="project" value="InterPro"/>
</dbReference>
<dbReference type="InterPro" id="IPR013083">
    <property type="entry name" value="Znf_RING/FYVE/PHD"/>
</dbReference>
<evidence type="ECO:0000313" key="2">
    <source>
        <dbReference type="EMBL" id="ETO35587.1"/>
    </source>
</evidence>
<name>X6PD29_RETFI</name>
<sequence length="150" mass="17005">NQNGVNGIHKKLQFSLDILNQCCGIIERKKIGGMSLLKMSKKDWMDIFDFGFDQACTIHDSFTEICKKHPINVIDSVQQDTPKEFICPLSKSIMKDPVIASNGITYDRSSIMNLYKNIPDYPSLMTNGKLQVISDLSLKQKIQQFSNNSK</sequence>
<comment type="caution">
    <text evidence="2">The sequence shown here is derived from an EMBL/GenBank/DDBJ whole genome shotgun (WGS) entry which is preliminary data.</text>
</comment>
<dbReference type="InterPro" id="IPR003613">
    <property type="entry name" value="Ubox_domain"/>
</dbReference>
<protein>
    <recommendedName>
        <fullName evidence="1">U-box domain-containing protein</fullName>
    </recommendedName>
</protein>
<evidence type="ECO:0000259" key="1">
    <source>
        <dbReference type="PROSITE" id="PS51698"/>
    </source>
</evidence>
<dbReference type="SMART" id="SM00504">
    <property type="entry name" value="Ubox"/>
    <property type="match status" value="1"/>
</dbReference>
<dbReference type="Gene3D" id="3.30.40.10">
    <property type="entry name" value="Zinc/RING finger domain, C3HC4 (zinc finger)"/>
    <property type="match status" value="1"/>
</dbReference>
<dbReference type="SUPFAM" id="SSF57850">
    <property type="entry name" value="RING/U-box"/>
    <property type="match status" value="1"/>
</dbReference>
<reference evidence="2 3" key="1">
    <citation type="journal article" date="2013" name="Curr. Biol.">
        <title>The Genome of the Foraminiferan Reticulomyxa filosa.</title>
        <authorList>
            <person name="Glockner G."/>
            <person name="Hulsmann N."/>
            <person name="Schleicher M."/>
            <person name="Noegel A.A."/>
            <person name="Eichinger L."/>
            <person name="Gallinger C."/>
            <person name="Pawlowski J."/>
            <person name="Sierra R."/>
            <person name="Euteneuer U."/>
            <person name="Pillet L."/>
            <person name="Moustafa A."/>
            <person name="Platzer M."/>
            <person name="Groth M."/>
            <person name="Szafranski K."/>
            <person name="Schliwa M."/>
        </authorList>
    </citation>
    <scope>NUCLEOTIDE SEQUENCE [LARGE SCALE GENOMIC DNA]</scope>
</reference>
<accession>X6PD29</accession>